<keyword evidence="6" id="KW-1185">Reference proteome</keyword>
<reference evidence="5" key="1">
    <citation type="submission" date="2022-06" db="EMBL/GenBank/DDBJ databases">
        <title>Idiomarina rhizosphaerae M1R2S28.</title>
        <authorList>
            <person name="Sun J.-Q."/>
            <person name="Li L.-F."/>
        </authorList>
    </citation>
    <scope>NUCLEOTIDE SEQUENCE</scope>
    <source>
        <strain evidence="5">M1R2S28</strain>
    </source>
</reference>
<gene>
    <name evidence="5" type="ORF">NJR55_13215</name>
</gene>
<dbReference type="Gene3D" id="1.10.10.60">
    <property type="entry name" value="Homeodomain-like"/>
    <property type="match status" value="2"/>
</dbReference>
<dbReference type="GO" id="GO:0043565">
    <property type="term" value="F:sequence-specific DNA binding"/>
    <property type="evidence" value="ECO:0007669"/>
    <property type="project" value="InterPro"/>
</dbReference>
<evidence type="ECO:0000259" key="4">
    <source>
        <dbReference type="PROSITE" id="PS01124"/>
    </source>
</evidence>
<dbReference type="InterPro" id="IPR018060">
    <property type="entry name" value="HTH_AraC"/>
</dbReference>
<sequence length="288" mass="33493">MKNYQDRFVEVVNYIEANLDSNLDIEKLCQLAYLSKYHFHRQCSAFFGMTVMSLVKVLRLKRAAYQLAYRSDTKIVDIALASGYESHEAFCRAFKKLFNKTPSDFKHSPDWTPWHSHYEPVLKLRTKIMNDKVNLNVEVVEFPETLIATLEHRGSPRSLGNSIRNFIEWRKENRLPPGKSKTFNLLYDDPNIIAPEDYRFDLCCSIQHRIEENADGILNKVIPAGKCAVIRHIGSDDALGEPVNYLYSEWLPESSFELRDFPIFLERVSFFPDVQENDSVTDIYLPVK</sequence>
<dbReference type="InterPro" id="IPR009057">
    <property type="entry name" value="Homeodomain-like_sf"/>
</dbReference>
<organism evidence="5 6">
    <name type="scientific">Idiomarina rhizosphaerae</name>
    <dbReference type="NCBI Taxonomy" id="2961572"/>
    <lineage>
        <taxon>Bacteria</taxon>
        <taxon>Pseudomonadati</taxon>
        <taxon>Pseudomonadota</taxon>
        <taxon>Gammaproteobacteria</taxon>
        <taxon>Alteromonadales</taxon>
        <taxon>Idiomarinaceae</taxon>
        <taxon>Idiomarina</taxon>
    </lineage>
</organism>
<name>A0A9X2FZS1_9GAMM</name>
<dbReference type="Proteomes" id="UP001139474">
    <property type="component" value="Unassembled WGS sequence"/>
</dbReference>
<keyword evidence="2" id="KW-0238">DNA-binding</keyword>
<dbReference type="SUPFAM" id="SSF46689">
    <property type="entry name" value="Homeodomain-like"/>
    <property type="match status" value="2"/>
</dbReference>
<dbReference type="InterPro" id="IPR010499">
    <property type="entry name" value="AraC_E-bd"/>
</dbReference>
<evidence type="ECO:0000256" key="3">
    <source>
        <dbReference type="ARBA" id="ARBA00023163"/>
    </source>
</evidence>
<evidence type="ECO:0000256" key="2">
    <source>
        <dbReference type="ARBA" id="ARBA00023125"/>
    </source>
</evidence>
<evidence type="ECO:0000313" key="5">
    <source>
        <dbReference type="EMBL" id="MCP1340539.1"/>
    </source>
</evidence>
<protein>
    <submittedName>
        <fullName evidence="5">AraC family transcriptional regulator</fullName>
    </submittedName>
</protein>
<feature type="domain" description="HTH araC/xylS-type" evidence="4">
    <location>
        <begin position="9"/>
        <end position="108"/>
    </location>
</feature>
<dbReference type="PANTHER" id="PTHR40055:SF1">
    <property type="entry name" value="TRANSCRIPTIONAL REGULATOR YGIV-RELATED"/>
    <property type="match status" value="1"/>
</dbReference>
<dbReference type="PROSITE" id="PS01124">
    <property type="entry name" value="HTH_ARAC_FAMILY_2"/>
    <property type="match status" value="1"/>
</dbReference>
<proteinExistence type="predicted"/>
<dbReference type="GO" id="GO:0003700">
    <property type="term" value="F:DNA-binding transcription factor activity"/>
    <property type="evidence" value="ECO:0007669"/>
    <property type="project" value="InterPro"/>
</dbReference>
<dbReference type="RefSeq" id="WP_253620358.1">
    <property type="nucleotide sequence ID" value="NZ_JAMZDE010000008.1"/>
</dbReference>
<dbReference type="InterPro" id="IPR018062">
    <property type="entry name" value="HTH_AraC-typ_CS"/>
</dbReference>
<dbReference type="SMART" id="SM00342">
    <property type="entry name" value="HTH_ARAC"/>
    <property type="match status" value="1"/>
</dbReference>
<dbReference type="InterPro" id="IPR029442">
    <property type="entry name" value="GyrI-like"/>
</dbReference>
<dbReference type="Pfam" id="PF12833">
    <property type="entry name" value="HTH_18"/>
    <property type="match status" value="1"/>
</dbReference>
<evidence type="ECO:0000313" key="6">
    <source>
        <dbReference type="Proteomes" id="UP001139474"/>
    </source>
</evidence>
<keyword evidence="1" id="KW-0805">Transcription regulation</keyword>
<dbReference type="SUPFAM" id="SSF55136">
    <property type="entry name" value="Probable bacterial effector-binding domain"/>
    <property type="match status" value="1"/>
</dbReference>
<dbReference type="InterPro" id="IPR050908">
    <property type="entry name" value="SmbC-like"/>
</dbReference>
<accession>A0A9X2FZS1</accession>
<dbReference type="SMART" id="SM00871">
    <property type="entry name" value="AraC_E_bind"/>
    <property type="match status" value="1"/>
</dbReference>
<keyword evidence="3" id="KW-0804">Transcription</keyword>
<dbReference type="PANTHER" id="PTHR40055">
    <property type="entry name" value="TRANSCRIPTIONAL REGULATOR YGIV-RELATED"/>
    <property type="match status" value="1"/>
</dbReference>
<evidence type="ECO:0000256" key="1">
    <source>
        <dbReference type="ARBA" id="ARBA00023015"/>
    </source>
</evidence>
<comment type="caution">
    <text evidence="5">The sequence shown here is derived from an EMBL/GenBank/DDBJ whole genome shotgun (WGS) entry which is preliminary data.</text>
</comment>
<dbReference type="EMBL" id="JAMZDE010000008">
    <property type="protein sequence ID" value="MCP1340539.1"/>
    <property type="molecule type" value="Genomic_DNA"/>
</dbReference>
<dbReference type="InterPro" id="IPR011256">
    <property type="entry name" value="Reg_factor_effector_dom_sf"/>
</dbReference>
<dbReference type="Pfam" id="PF06445">
    <property type="entry name" value="GyrI-like"/>
    <property type="match status" value="1"/>
</dbReference>
<dbReference type="PROSITE" id="PS00041">
    <property type="entry name" value="HTH_ARAC_FAMILY_1"/>
    <property type="match status" value="1"/>
</dbReference>
<dbReference type="Gene3D" id="3.20.80.10">
    <property type="entry name" value="Regulatory factor, effector binding domain"/>
    <property type="match status" value="1"/>
</dbReference>
<dbReference type="InterPro" id="IPR020449">
    <property type="entry name" value="Tscrpt_reg_AraC-type_HTH"/>
</dbReference>
<dbReference type="PRINTS" id="PR00032">
    <property type="entry name" value="HTHARAC"/>
</dbReference>
<dbReference type="AlphaFoldDB" id="A0A9X2FZS1"/>